<dbReference type="PANTHER" id="PTHR13383:SF11">
    <property type="entry name" value="RIBONUCLEASE H2 SUBUNIT B"/>
    <property type="match status" value="1"/>
</dbReference>
<feature type="domain" description="Rnh202 triple barrel" evidence="1">
    <location>
        <begin position="20"/>
        <end position="87"/>
    </location>
</feature>
<accession>A0ABR2GPR4</accession>
<organism evidence="2 3">
    <name type="scientific">Tritrichomonas musculus</name>
    <dbReference type="NCBI Taxonomy" id="1915356"/>
    <lineage>
        <taxon>Eukaryota</taxon>
        <taxon>Metamonada</taxon>
        <taxon>Parabasalia</taxon>
        <taxon>Tritrichomonadida</taxon>
        <taxon>Tritrichomonadidae</taxon>
        <taxon>Tritrichomonas</taxon>
    </lineage>
</organism>
<comment type="caution">
    <text evidence="2">The sequence shown here is derived from an EMBL/GenBank/DDBJ whole genome shotgun (WGS) entry which is preliminary data.</text>
</comment>
<evidence type="ECO:0000313" key="2">
    <source>
        <dbReference type="EMBL" id="KAK8835608.1"/>
    </source>
</evidence>
<name>A0ABR2GPR4_9EUKA</name>
<dbReference type="Proteomes" id="UP001470230">
    <property type="component" value="Unassembled WGS sequence"/>
</dbReference>
<evidence type="ECO:0000259" key="1">
    <source>
        <dbReference type="Pfam" id="PF17745"/>
    </source>
</evidence>
<reference evidence="2 3" key="1">
    <citation type="submission" date="2024-04" db="EMBL/GenBank/DDBJ databases">
        <title>Tritrichomonas musculus Genome.</title>
        <authorList>
            <person name="Alves-Ferreira E."/>
            <person name="Grigg M."/>
            <person name="Lorenzi H."/>
            <person name="Galac M."/>
        </authorList>
    </citation>
    <scope>NUCLEOTIDE SEQUENCE [LARGE SCALE GENOMIC DNA]</scope>
    <source>
        <strain evidence="2 3">EAF2021</strain>
    </source>
</reference>
<protein>
    <recommendedName>
        <fullName evidence="1">Rnh202 triple barrel domain-containing protein</fullName>
    </recommendedName>
</protein>
<dbReference type="InterPro" id="IPR040456">
    <property type="entry name" value="RNase_H2_suB"/>
</dbReference>
<proteinExistence type="predicted"/>
<evidence type="ECO:0000313" key="3">
    <source>
        <dbReference type="Proteomes" id="UP001470230"/>
    </source>
</evidence>
<dbReference type="InterPro" id="IPR041195">
    <property type="entry name" value="Rnh202_N"/>
</dbReference>
<dbReference type="EMBL" id="JAPFFF010000079">
    <property type="protein sequence ID" value="KAK8835608.1"/>
    <property type="molecule type" value="Genomic_DNA"/>
</dbReference>
<gene>
    <name evidence="2" type="ORF">M9Y10_042496</name>
</gene>
<keyword evidence="3" id="KW-1185">Reference proteome</keyword>
<dbReference type="PANTHER" id="PTHR13383">
    <property type="entry name" value="RIBONUCLEASE H2 SUBUNIT B"/>
    <property type="match status" value="1"/>
</dbReference>
<dbReference type="Pfam" id="PF17745">
    <property type="entry name" value="Ydr279_N"/>
    <property type="match status" value="1"/>
</dbReference>
<sequence>MYNSVQKLSVALLPIDFIDHSEIIFLPHPRNGIQSPFVLFQDRIFEMLEVSFCCGKNQPNQETKFVNCKSFFVGNSVVSNGNILTISEMHPIIMILPLIIKRKGFFSYEKYFINTPYEIISRYVYRFFDDFGEYGELNGEKFWCFKDSKMLFFLEKKFERLCDYCKTYINENYIDKIEKIHEKSFDIFRHYLPPKYADHFKSFLAQKHPQSFPKNIFGSLLFVSKIVDNDNNNKSKKDKKIPKFSYRKKKIPKYLQNNREITSFFKPQKIFS</sequence>